<dbReference type="AlphaFoldDB" id="A0AAV7JWK5"/>
<proteinExistence type="predicted"/>
<evidence type="ECO:0000313" key="1">
    <source>
        <dbReference type="EMBL" id="KAI6653138.1"/>
    </source>
</evidence>
<organism evidence="1 2">
    <name type="scientific">Oopsacas minuta</name>
    <dbReference type="NCBI Taxonomy" id="111878"/>
    <lineage>
        <taxon>Eukaryota</taxon>
        <taxon>Metazoa</taxon>
        <taxon>Porifera</taxon>
        <taxon>Hexactinellida</taxon>
        <taxon>Hexasterophora</taxon>
        <taxon>Lyssacinosida</taxon>
        <taxon>Leucopsacidae</taxon>
        <taxon>Oopsacas</taxon>
    </lineage>
</organism>
<dbReference type="Proteomes" id="UP001165289">
    <property type="component" value="Unassembled WGS sequence"/>
</dbReference>
<reference evidence="1 2" key="1">
    <citation type="journal article" date="2023" name="BMC Biol.">
        <title>The compact genome of the sponge Oopsacas minuta (Hexactinellida) is lacking key metazoan core genes.</title>
        <authorList>
            <person name="Santini S."/>
            <person name="Schenkelaars Q."/>
            <person name="Jourda C."/>
            <person name="Duchesne M."/>
            <person name="Belahbib H."/>
            <person name="Rocher C."/>
            <person name="Selva M."/>
            <person name="Riesgo A."/>
            <person name="Vervoort M."/>
            <person name="Leys S.P."/>
            <person name="Kodjabachian L."/>
            <person name="Le Bivic A."/>
            <person name="Borchiellini C."/>
            <person name="Claverie J.M."/>
            <person name="Renard E."/>
        </authorList>
    </citation>
    <scope>NUCLEOTIDE SEQUENCE [LARGE SCALE GENOMIC DNA]</scope>
    <source>
        <strain evidence="1">SPO-2</strain>
    </source>
</reference>
<dbReference type="PANTHER" id="PTHR47326">
    <property type="entry name" value="TRANSPOSABLE ELEMENT TC3 TRANSPOSASE-LIKE PROTEIN"/>
    <property type="match status" value="1"/>
</dbReference>
<name>A0AAV7JWK5_9METZ</name>
<gene>
    <name evidence="1" type="ORF">LOD99_3974</name>
</gene>
<dbReference type="PANTHER" id="PTHR47326:SF1">
    <property type="entry name" value="HTH PSQ-TYPE DOMAIN-CONTAINING PROTEIN"/>
    <property type="match status" value="1"/>
</dbReference>
<sequence length="94" mass="10682">MTSESLKLNVPEFISTEEWPTSSPDLNPMNFCIWSILESRVCAKPHKNVESLKSSLKRECDLISEDVLLAAVDNFYKRLSLFIAAKGNTFEELD</sequence>
<accession>A0AAV7JWK5</accession>
<evidence type="ECO:0000313" key="2">
    <source>
        <dbReference type="Proteomes" id="UP001165289"/>
    </source>
</evidence>
<dbReference type="InterPro" id="IPR036397">
    <property type="entry name" value="RNaseH_sf"/>
</dbReference>
<dbReference type="Gene3D" id="3.30.420.10">
    <property type="entry name" value="Ribonuclease H-like superfamily/Ribonuclease H"/>
    <property type="match status" value="1"/>
</dbReference>
<keyword evidence="2" id="KW-1185">Reference proteome</keyword>
<dbReference type="GO" id="GO:0003676">
    <property type="term" value="F:nucleic acid binding"/>
    <property type="evidence" value="ECO:0007669"/>
    <property type="project" value="InterPro"/>
</dbReference>
<dbReference type="EMBL" id="JAKMXF010000295">
    <property type="protein sequence ID" value="KAI6653138.1"/>
    <property type="molecule type" value="Genomic_DNA"/>
</dbReference>
<protein>
    <submittedName>
        <fullName evidence="1">Uncharacterized protein</fullName>
    </submittedName>
</protein>
<comment type="caution">
    <text evidence="1">The sequence shown here is derived from an EMBL/GenBank/DDBJ whole genome shotgun (WGS) entry which is preliminary data.</text>
</comment>